<dbReference type="Proteomes" id="UP000484885">
    <property type="component" value="Unassembled WGS sequence"/>
</dbReference>
<dbReference type="Gene3D" id="1.10.10.370">
    <property type="entry name" value="DsrC-like protein, C-terminal domain"/>
    <property type="match status" value="1"/>
</dbReference>
<evidence type="ECO:0000313" key="6">
    <source>
        <dbReference type="Proteomes" id="UP000484885"/>
    </source>
</evidence>
<comment type="subcellular location">
    <subcellularLocation>
        <location evidence="1">Cytoplasm</location>
    </subcellularLocation>
</comment>
<feature type="active site" description="Cysteine persulfide intermediate" evidence="4">
    <location>
        <position position="101"/>
    </location>
</feature>
<name>A0A845V2B0_9GAMM</name>
<dbReference type="NCBIfam" id="TIGR03342">
    <property type="entry name" value="dsrC_tusE_dsvC"/>
    <property type="match status" value="1"/>
</dbReference>
<evidence type="ECO:0000256" key="4">
    <source>
        <dbReference type="PIRSR" id="PIRSR006223-50"/>
    </source>
</evidence>
<dbReference type="PANTHER" id="PTHR37010">
    <property type="entry name" value="SULFURTRANSFERASE TUSE"/>
    <property type="match status" value="1"/>
</dbReference>
<dbReference type="RefSeq" id="WP_164212109.1">
    <property type="nucleotide sequence ID" value="NZ_JAAGSC010000043.1"/>
</dbReference>
<comment type="function">
    <text evidence="3">Part of a sulfur-relay system.</text>
</comment>
<evidence type="ECO:0000256" key="2">
    <source>
        <dbReference type="ARBA" id="ARBA00022490"/>
    </source>
</evidence>
<dbReference type="InterPro" id="IPR042072">
    <property type="entry name" value="DsrC-like_C"/>
</dbReference>
<evidence type="ECO:0000313" key="5">
    <source>
        <dbReference type="EMBL" id="NDY96732.1"/>
    </source>
</evidence>
<gene>
    <name evidence="5" type="ORF">G3I74_13430</name>
</gene>
<proteinExistence type="inferred from homology"/>
<sequence length="102" mass="11719">MTIERDADGHLSDPAQWTPELARRLAAEDGIELEDGHWWLIEFVRRYHQDYGNPPLMRTLVAALRAERGDDVGSRDLYRLFPDGPVRLACKYGGLPKPDWCI</sequence>
<dbReference type="PANTHER" id="PTHR37010:SF1">
    <property type="entry name" value="SULFURTRANSFERASE TUSE"/>
    <property type="match status" value="1"/>
</dbReference>
<comment type="caution">
    <text evidence="5">The sequence shown here is derived from an EMBL/GenBank/DDBJ whole genome shotgun (WGS) entry which is preliminary data.</text>
</comment>
<dbReference type="EMBL" id="JAAGSC010000043">
    <property type="protein sequence ID" value="NDY96732.1"/>
    <property type="molecule type" value="Genomic_DNA"/>
</dbReference>
<evidence type="ECO:0000256" key="1">
    <source>
        <dbReference type="ARBA" id="ARBA00004496"/>
    </source>
</evidence>
<dbReference type="GO" id="GO:0002143">
    <property type="term" value="P:tRNA wobble position uridine thiolation"/>
    <property type="evidence" value="ECO:0007669"/>
    <property type="project" value="TreeGrafter"/>
</dbReference>
<dbReference type="GO" id="GO:0097163">
    <property type="term" value="F:sulfur carrier activity"/>
    <property type="evidence" value="ECO:0007669"/>
    <property type="project" value="TreeGrafter"/>
</dbReference>
<dbReference type="AlphaFoldDB" id="A0A845V2B0"/>
<keyword evidence="3" id="KW-0808">Transferase</keyword>
<dbReference type="PIRSF" id="PIRSF006223">
    <property type="entry name" value="DsrC_TusE"/>
    <property type="match status" value="1"/>
</dbReference>
<dbReference type="InterPro" id="IPR025526">
    <property type="entry name" value="DsrC-like_dom_sf"/>
</dbReference>
<dbReference type="EC" id="2.8.1.-" evidence="3"/>
<keyword evidence="2" id="KW-0963">Cytoplasm</keyword>
<evidence type="ECO:0000256" key="3">
    <source>
        <dbReference type="PIRNR" id="PIRNR006223"/>
    </source>
</evidence>
<organism evidence="5 6">
    <name type="scientific">Wenzhouxiangella limi</name>
    <dbReference type="NCBI Taxonomy" id="2707351"/>
    <lineage>
        <taxon>Bacteria</taxon>
        <taxon>Pseudomonadati</taxon>
        <taxon>Pseudomonadota</taxon>
        <taxon>Gammaproteobacteria</taxon>
        <taxon>Chromatiales</taxon>
        <taxon>Wenzhouxiangellaceae</taxon>
        <taxon>Wenzhouxiangella</taxon>
    </lineage>
</organism>
<dbReference type="SUPFAM" id="SSF69721">
    <property type="entry name" value="DsrC, the gamma subunit of dissimilatory sulfite reductase"/>
    <property type="match status" value="1"/>
</dbReference>
<dbReference type="InterPro" id="IPR007453">
    <property type="entry name" value="DsrC/TusE"/>
</dbReference>
<comment type="similarity">
    <text evidence="3">Belongs to the dsrC/tusE family.</text>
</comment>
<keyword evidence="6" id="KW-1185">Reference proteome</keyword>
<dbReference type="InterPro" id="IPR043163">
    <property type="entry name" value="DsrC-like_N"/>
</dbReference>
<dbReference type="GO" id="GO:0005737">
    <property type="term" value="C:cytoplasm"/>
    <property type="evidence" value="ECO:0007669"/>
    <property type="project" value="UniProtKB-SubCell"/>
</dbReference>
<protein>
    <recommendedName>
        <fullName evidence="3">Sulfurtransferase</fullName>
        <ecNumber evidence="3">2.8.1.-</ecNumber>
    </recommendedName>
</protein>
<accession>A0A845V2B0</accession>
<dbReference type="Pfam" id="PF04358">
    <property type="entry name" value="DsrC"/>
    <property type="match status" value="1"/>
</dbReference>
<dbReference type="GO" id="GO:0016740">
    <property type="term" value="F:transferase activity"/>
    <property type="evidence" value="ECO:0007669"/>
    <property type="project" value="UniProtKB-KW"/>
</dbReference>
<dbReference type="Gene3D" id="3.30.1420.10">
    <property type="match status" value="1"/>
</dbReference>
<reference evidence="5 6" key="1">
    <citation type="submission" date="2020-02" db="EMBL/GenBank/DDBJ databases">
        <authorList>
            <person name="Zhang X.-Y."/>
        </authorList>
    </citation>
    <scope>NUCLEOTIDE SEQUENCE [LARGE SCALE GENOMIC DNA]</scope>
    <source>
        <strain evidence="5 6">C33</strain>
    </source>
</reference>